<dbReference type="Proteomes" id="UP001501115">
    <property type="component" value="Unassembled WGS sequence"/>
</dbReference>
<comment type="caution">
    <text evidence="2">The sequence shown here is derived from an EMBL/GenBank/DDBJ whole genome shotgun (WGS) entry which is preliminary data.</text>
</comment>
<protein>
    <submittedName>
        <fullName evidence="2">Uncharacterized protein</fullName>
    </submittedName>
</protein>
<sequence length="92" mass="10120">MRSTVLARAIKLEPEPVAAVVEVGYLRRRAMRPVSSDMDEWSQPCSRTWRAPGRSRAARSAWSAESEGRGYLRRPAPAATPARLATLTPGVD</sequence>
<keyword evidence="3" id="KW-1185">Reference proteome</keyword>
<evidence type="ECO:0000313" key="2">
    <source>
        <dbReference type="EMBL" id="GAA4335418.1"/>
    </source>
</evidence>
<gene>
    <name evidence="2" type="ORF">GCM10023086_67900</name>
</gene>
<reference evidence="3" key="1">
    <citation type="journal article" date="2019" name="Int. J. Syst. Evol. Microbiol.">
        <title>The Global Catalogue of Microorganisms (GCM) 10K type strain sequencing project: providing services to taxonomists for standard genome sequencing and annotation.</title>
        <authorList>
            <consortium name="The Broad Institute Genomics Platform"/>
            <consortium name="The Broad Institute Genome Sequencing Center for Infectious Disease"/>
            <person name="Wu L."/>
            <person name="Ma J."/>
        </authorList>
    </citation>
    <scope>NUCLEOTIDE SEQUENCE [LARGE SCALE GENOMIC DNA]</scope>
    <source>
        <strain evidence="3">JCM 31290</strain>
    </source>
</reference>
<evidence type="ECO:0000256" key="1">
    <source>
        <dbReference type="SAM" id="MobiDB-lite"/>
    </source>
</evidence>
<organism evidence="2 3">
    <name type="scientific">Streptomyces venetus</name>
    <dbReference type="NCBI Taxonomy" id="1701086"/>
    <lineage>
        <taxon>Bacteria</taxon>
        <taxon>Bacillati</taxon>
        <taxon>Actinomycetota</taxon>
        <taxon>Actinomycetes</taxon>
        <taxon>Kitasatosporales</taxon>
        <taxon>Streptomycetaceae</taxon>
        <taxon>Streptomyces</taxon>
    </lineage>
</organism>
<dbReference type="EMBL" id="BAABET010000013">
    <property type="protein sequence ID" value="GAA4335418.1"/>
    <property type="molecule type" value="Genomic_DNA"/>
</dbReference>
<feature type="compositionally biased region" description="Low complexity" evidence="1">
    <location>
        <begin position="73"/>
        <end position="92"/>
    </location>
</feature>
<feature type="region of interest" description="Disordered" evidence="1">
    <location>
        <begin position="60"/>
        <end position="92"/>
    </location>
</feature>
<evidence type="ECO:0000313" key="3">
    <source>
        <dbReference type="Proteomes" id="UP001501115"/>
    </source>
</evidence>
<accession>A0ABP8H7E6</accession>
<name>A0ABP8H7E6_9ACTN</name>
<proteinExistence type="predicted"/>